<comment type="caution">
    <text evidence="2">The sequence shown here is derived from an EMBL/GenBank/DDBJ whole genome shotgun (WGS) entry which is preliminary data.</text>
</comment>
<proteinExistence type="predicted"/>
<evidence type="ECO:0000313" key="2">
    <source>
        <dbReference type="EMBL" id="KNF04356.1"/>
    </source>
</evidence>
<dbReference type="Proteomes" id="UP000054564">
    <property type="component" value="Unassembled WGS sequence"/>
</dbReference>
<organism evidence="2 3">
    <name type="scientific">Puccinia striiformis f. sp. tritici PST-78</name>
    <dbReference type="NCBI Taxonomy" id="1165861"/>
    <lineage>
        <taxon>Eukaryota</taxon>
        <taxon>Fungi</taxon>
        <taxon>Dikarya</taxon>
        <taxon>Basidiomycota</taxon>
        <taxon>Pucciniomycotina</taxon>
        <taxon>Pucciniomycetes</taxon>
        <taxon>Pucciniales</taxon>
        <taxon>Pucciniaceae</taxon>
        <taxon>Puccinia</taxon>
    </lineage>
</organism>
<evidence type="ECO:0000256" key="1">
    <source>
        <dbReference type="SAM" id="MobiDB-lite"/>
    </source>
</evidence>
<protein>
    <submittedName>
        <fullName evidence="2">Uncharacterized protein</fullName>
    </submittedName>
</protein>
<reference evidence="3" key="1">
    <citation type="submission" date="2014-03" db="EMBL/GenBank/DDBJ databases">
        <title>The Genome Sequence of Puccinia striiformis f. sp. tritici PST-78.</title>
        <authorList>
            <consortium name="The Broad Institute Genome Sequencing Platform"/>
            <person name="Cuomo C."/>
            <person name="Hulbert S."/>
            <person name="Chen X."/>
            <person name="Walker B."/>
            <person name="Young S.K."/>
            <person name="Zeng Q."/>
            <person name="Gargeya S."/>
            <person name="Fitzgerald M."/>
            <person name="Haas B."/>
            <person name="Abouelleil A."/>
            <person name="Alvarado L."/>
            <person name="Arachchi H.M."/>
            <person name="Berlin A.M."/>
            <person name="Chapman S.B."/>
            <person name="Goldberg J."/>
            <person name="Griggs A."/>
            <person name="Gujja S."/>
            <person name="Hansen M."/>
            <person name="Howarth C."/>
            <person name="Imamovic A."/>
            <person name="Larimer J."/>
            <person name="McCowan C."/>
            <person name="Montmayeur A."/>
            <person name="Murphy C."/>
            <person name="Neiman D."/>
            <person name="Pearson M."/>
            <person name="Priest M."/>
            <person name="Roberts A."/>
            <person name="Saif S."/>
            <person name="Shea T."/>
            <person name="Sisk P."/>
            <person name="Sykes S."/>
            <person name="Wortman J."/>
            <person name="Nusbaum C."/>
            <person name="Birren B."/>
        </authorList>
    </citation>
    <scope>NUCLEOTIDE SEQUENCE [LARGE SCALE GENOMIC DNA]</scope>
    <source>
        <strain evidence="3">race PST-78</strain>
    </source>
</reference>
<dbReference type="AlphaFoldDB" id="A0A0L0VYL4"/>
<keyword evidence="3" id="KW-1185">Reference proteome</keyword>
<evidence type="ECO:0000313" key="3">
    <source>
        <dbReference type="Proteomes" id="UP000054564"/>
    </source>
</evidence>
<dbReference type="OrthoDB" id="2505635at2759"/>
<feature type="region of interest" description="Disordered" evidence="1">
    <location>
        <begin position="68"/>
        <end position="88"/>
    </location>
</feature>
<sequence>MPLDFICLAQSHTGEYLAETVCLVVEKFGIQHKAADPGPSSQICGIVSDNARNNKGCMLRRFGTQKQASAANNRSTALDYSEDSDSDDDAAGQIRLLALTAMKEATKTLSKIKRTSILTP</sequence>
<name>A0A0L0VYL4_9BASI</name>
<dbReference type="EMBL" id="AJIL01000012">
    <property type="protein sequence ID" value="KNF04356.1"/>
    <property type="molecule type" value="Genomic_DNA"/>
</dbReference>
<feature type="compositionally biased region" description="Polar residues" evidence="1">
    <location>
        <begin position="68"/>
        <end position="78"/>
    </location>
</feature>
<gene>
    <name evidence="2" type="ORF">PSTG_02271</name>
</gene>
<accession>A0A0L0VYL4</accession>